<sequence>CGRLIMAVHALLHIKCGKHHGGACPITYRVWKQIIMEPTTFECGKKQTWQRKLEERFIK</sequence>
<organism evidence="1 2">
    <name type="scientific">Acaulospora morrowiae</name>
    <dbReference type="NCBI Taxonomy" id="94023"/>
    <lineage>
        <taxon>Eukaryota</taxon>
        <taxon>Fungi</taxon>
        <taxon>Fungi incertae sedis</taxon>
        <taxon>Mucoromycota</taxon>
        <taxon>Glomeromycotina</taxon>
        <taxon>Glomeromycetes</taxon>
        <taxon>Diversisporales</taxon>
        <taxon>Acaulosporaceae</taxon>
        <taxon>Acaulospora</taxon>
    </lineage>
</organism>
<evidence type="ECO:0000313" key="1">
    <source>
        <dbReference type="EMBL" id="CAG8752762.1"/>
    </source>
</evidence>
<dbReference type="Proteomes" id="UP000789342">
    <property type="component" value="Unassembled WGS sequence"/>
</dbReference>
<dbReference type="EMBL" id="CAJVPV010036184">
    <property type="protein sequence ID" value="CAG8752762.1"/>
    <property type="molecule type" value="Genomic_DNA"/>
</dbReference>
<feature type="non-terminal residue" evidence="1">
    <location>
        <position position="1"/>
    </location>
</feature>
<gene>
    <name evidence="1" type="ORF">AMORRO_LOCUS15416</name>
</gene>
<reference evidence="1" key="1">
    <citation type="submission" date="2021-06" db="EMBL/GenBank/DDBJ databases">
        <authorList>
            <person name="Kallberg Y."/>
            <person name="Tangrot J."/>
            <person name="Rosling A."/>
        </authorList>
    </citation>
    <scope>NUCLEOTIDE SEQUENCE</scope>
    <source>
        <strain evidence="1">CL551</strain>
    </source>
</reference>
<protein>
    <submittedName>
        <fullName evidence="1">15407_t:CDS:1</fullName>
    </submittedName>
</protein>
<evidence type="ECO:0000313" key="2">
    <source>
        <dbReference type="Proteomes" id="UP000789342"/>
    </source>
</evidence>
<name>A0A9N9NQR7_9GLOM</name>
<proteinExistence type="predicted"/>
<comment type="caution">
    <text evidence="1">The sequence shown here is derived from an EMBL/GenBank/DDBJ whole genome shotgun (WGS) entry which is preliminary data.</text>
</comment>
<accession>A0A9N9NQR7</accession>
<dbReference type="AlphaFoldDB" id="A0A9N9NQR7"/>
<keyword evidence="2" id="KW-1185">Reference proteome</keyword>